<comment type="similarity">
    <text evidence="1">Belongs to the glycosyltransferase 2 family.</text>
</comment>
<evidence type="ECO:0000256" key="1">
    <source>
        <dbReference type="ARBA" id="ARBA00006739"/>
    </source>
</evidence>
<evidence type="ECO:0000256" key="3">
    <source>
        <dbReference type="ARBA" id="ARBA00022679"/>
    </source>
</evidence>
<dbReference type="EMBL" id="JAMQGR010000004">
    <property type="protein sequence ID" value="MCM2566640.1"/>
    <property type="molecule type" value="Genomic_DNA"/>
</dbReference>
<protein>
    <submittedName>
        <fullName evidence="6">Glycosyltransferase family 2 protein</fullName>
    </submittedName>
</protein>
<sequence>MTPQVGLVTVLFNSADVLPGFFESLTRQKFLDYWLFIIDNSLDDLSFLKSQELIKKTGMQNVTLIKNDQNVGVAKANNQGIALSLKMQCEYVLLLNNDIEFKDADLLSRMLALAKKRDEKIVVPKIYFHDSGLIWCAGGEIKKWRGSTIHRGEGDADIGQYDMAEYTAYAPTCFMLIHASVFEKVGIMDERYFVYYDDTDFVLRCNQNNIHVYYWPEGQVWHKVSSSTGGDMTPFSVYFGSRNRIYFIKKNYPAFVAVVALTFFILTRFLKFKLYRLDLRKKLISGIFDGFKM</sequence>
<name>A0ABT0WRE6_9BURK</name>
<proteinExistence type="inferred from homology"/>
<dbReference type="PANTHER" id="PTHR43179">
    <property type="entry name" value="RHAMNOSYLTRANSFERASE WBBL"/>
    <property type="match status" value="1"/>
</dbReference>
<organism evidence="6 7">
    <name type="scientific">Janthinobacterium kumbetense</name>
    <dbReference type="NCBI Taxonomy" id="2950280"/>
    <lineage>
        <taxon>Bacteria</taxon>
        <taxon>Pseudomonadati</taxon>
        <taxon>Pseudomonadota</taxon>
        <taxon>Betaproteobacteria</taxon>
        <taxon>Burkholderiales</taxon>
        <taxon>Oxalobacteraceae</taxon>
        <taxon>Janthinobacterium</taxon>
    </lineage>
</organism>
<dbReference type="SUPFAM" id="SSF53448">
    <property type="entry name" value="Nucleotide-diphospho-sugar transferases"/>
    <property type="match status" value="1"/>
</dbReference>
<keyword evidence="4" id="KW-0812">Transmembrane</keyword>
<evidence type="ECO:0000256" key="4">
    <source>
        <dbReference type="SAM" id="Phobius"/>
    </source>
</evidence>
<dbReference type="InterPro" id="IPR029044">
    <property type="entry name" value="Nucleotide-diphossugar_trans"/>
</dbReference>
<evidence type="ECO:0000313" key="6">
    <source>
        <dbReference type="EMBL" id="MCM2566640.1"/>
    </source>
</evidence>
<evidence type="ECO:0000313" key="7">
    <source>
        <dbReference type="Proteomes" id="UP001202243"/>
    </source>
</evidence>
<keyword evidence="2" id="KW-0328">Glycosyltransferase</keyword>
<reference evidence="6 7" key="1">
    <citation type="submission" date="2022-06" db="EMBL/GenBank/DDBJ databases">
        <title>Janthinobacterium kumbetensis sp. nov., isolated from spring water in Turkey.</title>
        <authorList>
            <person name="Inan Bektas K."/>
            <person name="Belduz A.A."/>
            <person name="Canakci S."/>
            <person name="Nalcaoglu A."/>
            <person name="Ceylan E."/>
            <person name="Kati H."/>
        </authorList>
    </citation>
    <scope>NUCLEOTIDE SEQUENCE [LARGE SCALE GENOMIC DNA]</scope>
    <source>
        <strain evidence="6 7">GK</strain>
    </source>
</reference>
<keyword evidence="3" id="KW-0808">Transferase</keyword>
<feature type="transmembrane region" description="Helical" evidence="4">
    <location>
        <begin position="252"/>
        <end position="270"/>
    </location>
</feature>
<feature type="domain" description="Glycosyltransferase 2-like" evidence="5">
    <location>
        <begin position="8"/>
        <end position="141"/>
    </location>
</feature>
<evidence type="ECO:0000259" key="5">
    <source>
        <dbReference type="Pfam" id="PF00535"/>
    </source>
</evidence>
<evidence type="ECO:0000256" key="2">
    <source>
        <dbReference type="ARBA" id="ARBA00022676"/>
    </source>
</evidence>
<keyword evidence="4" id="KW-0472">Membrane</keyword>
<dbReference type="RefSeq" id="WP_251350072.1">
    <property type="nucleotide sequence ID" value="NZ_JAMQGR010000004.1"/>
</dbReference>
<dbReference type="Gene3D" id="3.90.550.10">
    <property type="entry name" value="Spore Coat Polysaccharide Biosynthesis Protein SpsA, Chain A"/>
    <property type="match status" value="1"/>
</dbReference>
<dbReference type="PANTHER" id="PTHR43179:SF12">
    <property type="entry name" value="GALACTOFURANOSYLTRANSFERASE GLFT2"/>
    <property type="match status" value="1"/>
</dbReference>
<comment type="caution">
    <text evidence="6">The sequence shown here is derived from an EMBL/GenBank/DDBJ whole genome shotgun (WGS) entry which is preliminary data.</text>
</comment>
<dbReference type="Pfam" id="PF00535">
    <property type="entry name" value="Glycos_transf_2"/>
    <property type="match status" value="1"/>
</dbReference>
<accession>A0ABT0WRE6</accession>
<keyword evidence="7" id="KW-1185">Reference proteome</keyword>
<dbReference type="InterPro" id="IPR001173">
    <property type="entry name" value="Glyco_trans_2-like"/>
</dbReference>
<dbReference type="Proteomes" id="UP001202243">
    <property type="component" value="Unassembled WGS sequence"/>
</dbReference>
<keyword evidence="4" id="KW-1133">Transmembrane helix</keyword>
<gene>
    <name evidence="6" type="ORF">NCG91_13625</name>
</gene>